<comment type="similarity">
    <text evidence="2 11">Belongs to the FliJ family.</text>
</comment>
<protein>
    <recommendedName>
        <fullName evidence="3 11">Flagellar FliJ protein</fullName>
    </recommendedName>
</protein>
<proteinExistence type="inferred from homology"/>
<evidence type="ECO:0000313" key="14">
    <source>
        <dbReference type="Proteomes" id="UP000671960"/>
    </source>
</evidence>
<evidence type="ECO:0000256" key="3">
    <source>
        <dbReference type="ARBA" id="ARBA00020392"/>
    </source>
</evidence>
<sequence length="147" mass="17283">MKTQSPLDTLRDLAQQEADDAAVLLGKIRQSHLNVQKQLEMLLGYETDYRQQLQSTMSSGINSANWYNYQQFLLTLEKAIEQHRKQLAHWSQQLQQATQTWRSKYQRLNAFITLQDRSAQKALIHANRQDQKLMDEFAQRASLRKHP</sequence>
<reference evidence="13 14" key="1">
    <citation type="submission" date="2020-03" db="EMBL/GenBank/DDBJ databases">
        <authorList>
            <person name="Bakhshi Ganjeh M."/>
        </authorList>
    </citation>
    <scope>NUCLEOTIDE SEQUENCE [LARGE SCALE GENOMIC DNA]</scope>
    <source>
        <strain evidence="14">Iran 50</strain>
    </source>
</reference>
<evidence type="ECO:0000256" key="1">
    <source>
        <dbReference type="ARBA" id="ARBA00004413"/>
    </source>
</evidence>
<evidence type="ECO:0000313" key="13">
    <source>
        <dbReference type="EMBL" id="QTF07982.1"/>
    </source>
</evidence>
<evidence type="ECO:0000256" key="4">
    <source>
        <dbReference type="ARBA" id="ARBA00022448"/>
    </source>
</evidence>
<dbReference type="Proteomes" id="UP000671960">
    <property type="component" value="Chromosome"/>
</dbReference>
<keyword evidence="6 11" id="KW-0145">Chemotaxis</keyword>
<dbReference type="PANTHER" id="PTHR38786:SF1">
    <property type="entry name" value="FLAGELLAR FLIJ PROTEIN"/>
    <property type="match status" value="1"/>
</dbReference>
<dbReference type="InterPro" id="IPR053716">
    <property type="entry name" value="Flag_assembly_chemotaxis_eff"/>
</dbReference>
<dbReference type="PIRSF" id="PIRSF019404">
    <property type="entry name" value="FliJ"/>
    <property type="match status" value="1"/>
</dbReference>
<dbReference type="NCBIfam" id="TIGR02473">
    <property type="entry name" value="flagell_FliJ"/>
    <property type="match status" value="1"/>
</dbReference>
<dbReference type="RefSeq" id="WP_208230603.1">
    <property type="nucleotide sequence ID" value="NZ_CP050854.1"/>
</dbReference>
<dbReference type="EMBL" id="CP050854">
    <property type="protein sequence ID" value="QTF07982.1"/>
    <property type="molecule type" value="Genomic_DNA"/>
</dbReference>
<evidence type="ECO:0000256" key="7">
    <source>
        <dbReference type="ARBA" id="ARBA00022795"/>
    </source>
</evidence>
<name>A0ABX7UTS4_9GAMM</name>
<organism evidence="13 14">
    <name type="scientific">Brenneria izadpanahii</name>
    <dbReference type="NCBI Taxonomy" id="2722756"/>
    <lineage>
        <taxon>Bacteria</taxon>
        <taxon>Pseudomonadati</taxon>
        <taxon>Pseudomonadota</taxon>
        <taxon>Gammaproteobacteria</taxon>
        <taxon>Enterobacterales</taxon>
        <taxon>Pectobacteriaceae</taxon>
        <taxon>Brenneria</taxon>
    </lineage>
</organism>
<dbReference type="PRINTS" id="PR01004">
    <property type="entry name" value="FLGFLIJ"/>
</dbReference>
<keyword evidence="9 11" id="KW-0472">Membrane</keyword>
<keyword evidence="13" id="KW-0282">Flagellum</keyword>
<gene>
    <name evidence="13" type="primary">fliJ</name>
    <name evidence="13" type="ORF">HC231_08635</name>
</gene>
<evidence type="ECO:0000256" key="12">
    <source>
        <dbReference type="SAM" id="Coils"/>
    </source>
</evidence>
<evidence type="ECO:0000256" key="11">
    <source>
        <dbReference type="PIRNR" id="PIRNR019404"/>
    </source>
</evidence>
<keyword evidence="13" id="KW-0966">Cell projection</keyword>
<keyword evidence="13" id="KW-0969">Cilium</keyword>
<keyword evidence="4 11" id="KW-0813">Transport</keyword>
<keyword evidence="14" id="KW-1185">Reference proteome</keyword>
<evidence type="ECO:0000256" key="2">
    <source>
        <dbReference type="ARBA" id="ARBA00010004"/>
    </source>
</evidence>
<keyword evidence="7 11" id="KW-1005">Bacterial flagellum biogenesis</keyword>
<comment type="subcellular location">
    <subcellularLocation>
        <location evidence="1">Cell membrane</location>
        <topology evidence="1">Peripheral membrane protein</topology>
        <orientation evidence="1">Cytoplasmic side</orientation>
    </subcellularLocation>
</comment>
<evidence type="ECO:0000256" key="9">
    <source>
        <dbReference type="ARBA" id="ARBA00023136"/>
    </source>
</evidence>
<evidence type="ECO:0000256" key="10">
    <source>
        <dbReference type="ARBA" id="ARBA00023225"/>
    </source>
</evidence>
<comment type="function">
    <text evidence="11">Flagellar protein that affects chemotactic events.</text>
</comment>
<keyword evidence="5 11" id="KW-1003">Cell membrane</keyword>
<dbReference type="Gene3D" id="1.10.287.1700">
    <property type="match status" value="1"/>
</dbReference>
<keyword evidence="12" id="KW-0175">Coiled coil</keyword>
<evidence type="ECO:0000256" key="6">
    <source>
        <dbReference type="ARBA" id="ARBA00022500"/>
    </source>
</evidence>
<dbReference type="InterPro" id="IPR012823">
    <property type="entry name" value="Flagell_FliJ"/>
</dbReference>
<dbReference type="InterPro" id="IPR052570">
    <property type="entry name" value="FliJ"/>
</dbReference>
<dbReference type="PANTHER" id="PTHR38786">
    <property type="entry name" value="FLAGELLAR FLIJ PROTEIN"/>
    <property type="match status" value="1"/>
</dbReference>
<keyword evidence="8 11" id="KW-0653">Protein transport</keyword>
<keyword evidence="10 11" id="KW-1006">Bacterial flagellum protein export</keyword>
<accession>A0ABX7UTS4</accession>
<dbReference type="Pfam" id="PF02050">
    <property type="entry name" value="FliJ"/>
    <property type="match status" value="1"/>
</dbReference>
<feature type="coiled-coil region" evidence="12">
    <location>
        <begin position="73"/>
        <end position="100"/>
    </location>
</feature>
<evidence type="ECO:0000256" key="8">
    <source>
        <dbReference type="ARBA" id="ARBA00022927"/>
    </source>
</evidence>
<evidence type="ECO:0000256" key="5">
    <source>
        <dbReference type="ARBA" id="ARBA00022475"/>
    </source>
</evidence>
<dbReference type="InterPro" id="IPR018006">
    <property type="entry name" value="Flag_FliJ_proteobac"/>
</dbReference>